<evidence type="ECO:0000256" key="8">
    <source>
        <dbReference type="ARBA" id="ARBA00023004"/>
    </source>
</evidence>
<comment type="cofactor">
    <cofactor evidence="9">
        <name>Ca(2+)</name>
        <dbReference type="ChEBI" id="CHEBI:29108"/>
    </cofactor>
    <text evidence="9">Binds 2 calcium ions per subunit.</text>
</comment>
<keyword evidence="8" id="KW-0408">Iron</keyword>
<organism evidence="12 13">
    <name type="scientific">Kingdonia uniflora</name>
    <dbReference type="NCBI Taxonomy" id="39325"/>
    <lineage>
        <taxon>Eukaryota</taxon>
        <taxon>Viridiplantae</taxon>
        <taxon>Streptophyta</taxon>
        <taxon>Embryophyta</taxon>
        <taxon>Tracheophyta</taxon>
        <taxon>Spermatophyta</taxon>
        <taxon>Magnoliopsida</taxon>
        <taxon>Ranunculales</taxon>
        <taxon>Circaeasteraceae</taxon>
        <taxon>Kingdonia</taxon>
    </lineage>
</organism>
<keyword evidence="4" id="KW-0575">Peroxidase</keyword>
<reference evidence="12 13" key="1">
    <citation type="journal article" date="2020" name="IScience">
        <title>Genome Sequencing of the Endangered Kingdonia uniflora (Circaeasteraceae, Ranunculales) Reveals Potential Mechanisms of Evolutionary Specialization.</title>
        <authorList>
            <person name="Sun Y."/>
            <person name="Deng T."/>
            <person name="Zhang A."/>
            <person name="Moore M.J."/>
            <person name="Landis J.B."/>
            <person name="Lin N."/>
            <person name="Zhang H."/>
            <person name="Zhang X."/>
            <person name="Huang J."/>
            <person name="Zhang X."/>
            <person name="Sun H."/>
            <person name="Wang H."/>
        </authorList>
    </citation>
    <scope>NUCLEOTIDE SEQUENCE [LARGE SCALE GENOMIC DNA]</scope>
    <source>
        <strain evidence="12">TB1705</strain>
        <tissue evidence="12">Leaf</tissue>
    </source>
</reference>
<protein>
    <recommendedName>
        <fullName evidence="11">Plant heme peroxidase family profile domain-containing protein</fullName>
    </recommendedName>
</protein>
<dbReference type="AlphaFoldDB" id="A0A7J7N767"/>
<dbReference type="PRINTS" id="PR00461">
    <property type="entry name" value="PLPEROXIDASE"/>
</dbReference>
<evidence type="ECO:0000256" key="4">
    <source>
        <dbReference type="ARBA" id="ARBA00022559"/>
    </source>
</evidence>
<proteinExistence type="inferred from homology"/>
<evidence type="ECO:0000256" key="7">
    <source>
        <dbReference type="ARBA" id="ARBA00023002"/>
    </source>
</evidence>
<feature type="binding site" evidence="9">
    <location>
        <position position="123"/>
    </location>
    <ligand>
        <name>Ca(2+)</name>
        <dbReference type="ChEBI" id="CHEBI:29108"/>
        <label>1</label>
    </ligand>
</feature>
<evidence type="ECO:0000256" key="3">
    <source>
        <dbReference type="ARBA" id="ARBA00022448"/>
    </source>
</evidence>
<sequence length="468" mass="51615">MSDDTKVTLLTPYKLGKFNLSHRYVINPTCYFGTTNVVSNTAQGYQYTPGIWTKEQVEAWKPIVDAVHVKGGFQPNGQAPISSTDKPLKPTLCSSGVDIAEFTSPWRLRRDAISQIIQDFGCDASLLLDDTSSFTGEKKALANVNSARGFDVIDTIKTQVESVYARVVSCADILTIATRDYCCCLCAKEMVTLSGIGRFTNQLFGRKITYYGHELNEFVPQRTGPYISQHDLHYGEMTVRENLNFSGHCLGVGTRYERLAGLSRREKNTIIKPDLKIDTFMKAKILGLDICADIMVGDDMRRGISGGQKKSVTTGMCGSYQLSQNSLRSSMICLINVMFNGMSELAITISELPRVYIDAALVSIIYKEAECGSGFIALGEMVAPLDQKLLFVESFSSKPSSSAICIDICKIPNVSRGSGNHNINENHFVLSFNLKLITVSEPKPNDSIPVGIAPEPNRVQMLHQNHLK</sequence>
<evidence type="ECO:0000313" key="13">
    <source>
        <dbReference type="Proteomes" id="UP000541444"/>
    </source>
</evidence>
<dbReference type="SUPFAM" id="SSF51395">
    <property type="entry name" value="FMN-linked oxidoreductases"/>
    <property type="match status" value="1"/>
</dbReference>
<accession>A0A7J7N767</accession>
<feature type="domain" description="Plant heme peroxidase family profile" evidence="11">
    <location>
        <begin position="121"/>
        <end position="207"/>
    </location>
</feature>
<name>A0A7J7N767_9MAGN</name>
<evidence type="ECO:0000256" key="9">
    <source>
        <dbReference type="PIRSR" id="PIRSR600823-3"/>
    </source>
</evidence>
<dbReference type="GO" id="GO:0046872">
    <property type="term" value="F:metal ion binding"/>
    <property type="evidence" value="ECO:0007669"/>
    <property type="project" value="UniProtKB-KW"/>
</dbReference>
<dbReference type="Gene3D" id="3.20.20.70">
    <property type="entry name" value="Aldolase class I"/>
    <property type="match status" value="1"/>
</dbReference>
<evidence type="ECO:0000259" key="11">
    <source>
        <dbReference type="PROSITE" id="PS50873"/>
    </source>
</evidence>
<dbReference type="PANTHER" id="PTHR19241">
    <property type="entry name" value="ATP-BINDING CASSETTE TRANSPORTER"/>
    <property type="match status" value="1"/>
</dbReference>
<keyword evidence="13" id="KW-1185">Reference proteome</keyword>
<dbReference type="OrthoDB" id="66620at2759"/>
<dbReference type="SUPFAM" id="SSF48113">
    <property type="entry name" value="Heme-dependent peroxidases"/>
    <property type="match status" value="1"/>
</dbReference>
<dbReference type="Pfam" id="PF00141">
    <property type="entry name" value="peroxidase"/>
    <property type="match status" value="1"/>
</dbReference>
<dbReference type="InterPro" id="IPR027417">
    <property type="entry name" value="P-loop_NTPase"/>
</dbReference>
<evidence type="ECO:0000256" key="2">
    <source>
        <dbReference type="ARBA" id="ARBA00001970"/>
    </source>
</evidence>
<feature type="binding site" evidence="9">
    <location>
        <position position="137"/>
    </location>
    <ligand>
        <name>Ca(2+)</name>
        <dbReference type="ChEBI" id="CHEBI:29108"/>
        <label>1</label>
    </ligand>
</feature>
<feature type="non-terminal residue" evidence="12">
    <location>
        <position position="1"/>
    </location>
</feature>
<gene>
    <name evidence="12" type="ORF">GIB67_021126</name>
</gene>
<keyword evidence="7" id="KW-0560">Oxidoreductase</keyword>
<keyword evidence="5" id="KW-0349">Heme</keyword>
<dbReference type="GO" id="GO:0006979">
    <property type="term" value="P:response to oxidative stress"/>
    <property type="evidence" value="ECO:0007669"/>
    <property type="project" value="InterPro"/>
</dbReference>
<evidence type="ECO:0000313" key="12">
    <source>
        <dbReference type="EMBL" id="KAF6162977.1"/>
    </source>
</evidence>
<comment type="cofactor">
    <cofactor evidence="2">
        <name>heme b</name>
        <dbReference type="ChEBI" id="CHEBI:60344"/>
    </cofactor>
</comment>
<keyword evidence="9" id="KW-0106">Calcium</keyword>
<dbReference type="Proteomes" id="UP000541444">
    <property type="component" value="Unassembled WGS sequence"/>
</dbReference>
<evidence type="ECO:0000256" key="6">
    <source>
        <dbReference type="ARBA" id="ARBA00022723"/>
    </source>
</evidence>
<evidence type="ECO:0000256" key="10">
    <source>
        <dbReference type="RuleBase" id="RU004241"/>
    </source>
</evidence>
<dbReference type="InterPro" id="IPR013785">
    <property type="entry name" value="Aldolase_TIM"/>
</dbReference>
<feature type="binding site" evidence="9">
    <location>
        <position position="125"/>
    </location>
    <ligand>
        <name>Ca(2+)</name>
        <dbReference type="ChEBI" id="CHEBI:29108"/>
        <label>1</label>
    </ligand>
</feature>
<keyword evidence="6 9" id="KW-0479">Metal-binding</keyword>
<comment type="catalytic activity">
    <reaction evidence="1">
        <text>2 a phenolic donor + H2O2 = 2 a phenolic radical donor + 2 H2O</text>
        <dbReference type="Rhea" id="RHEA:56136"/>
        <dbReference type="ChEBI" id="CHEBI:15377"/>
        <dbReference type="ChEBI" id="CHEBI:16240"/>
        <dbReference type="ChEBI" id="CHEBI:139520"/>
        <dbReference type="ChEBI" id="CHEBI:139521"/>
        <dbReference type="EC" id="1.11.1.7"/>
    </reaction>
</comment>
<evidence type="ECO:0000256" key="5">
    <source>
        <dbReference type="ARBA" id="ARBA00022617"/>
    </source>
</evidence>
<dbReference type="EMBL" id="JACGCM010001009">
    <property type="protein sequence ID" value="KAF6162977.1"/>
    <property type="molecule type" value="Genomic_DNA"/>
</dbReference>
<dbReference type="InterPro" id="IPR002016">
    <property type="entry name" value="Haem_peroxidase"/>
</dbReference>
<comment type="caution">
    <text evidence="12">The sequence shown here is derived from an EMBL/GenBank/DDBJ whole genome shotgun (WGS) entry which is preliminary data.</text>
</comment>
<dbReference type="InterPro" id="IPR000823">
    <property type="entry name" value="Peroxidase_pln"/>
</dbReference>
<dbReference type="InterPro" id="IPR010255">
    <property type="entry name" value="Haem_peroxidase_sf"/>
</dbReference>
<evidence type="ECO:0000256" key="1">
    <source>
        <dbReference type="ARBA" id="ARBA00000189"/>
    </source>
</evidence>
<dbReference type="GO" id="GO:0020037">
    <property type="term" value="F:heme binding"/>
    <property type="evidence" value="ECO:0007669"/>
    <property type="project" value="InterPro"/>
</dbReference>
<comment type="similarity">
    <text evidence="10">Belongs to the peroxidase family.</text>
</comment>
<dbReference type="PROSITE" id="PS50873">
    <property type="entry name" value="PEROXIDASE_4"/>
    <property type="match status" value="1"/>
</dbReference>
<dbReference type="Gene3D" id="3.40.50.300">
    <property type="entry name" value="P-loop containing nucleotide triphosphate hydrolases"/>
    <property type="match status" value="1"/>
</dbReference>
<keyword evidence="3" id="KW-0813">Transport</keyword>
<feature type="binding site" evidence="9">
    <location>
        <position position="121"/>
    </location>
    <ligand>
        <name>Ca(2+)</name>
        <dbReference type="ChEBI" id="CHEBI:29108"/>
        <label>1</label>
    </ligand>
</feature>
<dbReference type="GO" id="GO:0140825">
    <property type="term" value="F:lactoperoxidase activity"/>
    <property type="evidence" value="ECO:0007669"/>
    <property type="project" value="UniProtKB-EC"/>
</dbReference>